<evidence type="ECO:0000313" key="6">
    <source>
        <dbReference type="Proteomes" id="UP000254230"/>
    </source>
</evidence>
<name>A0A378PB17_9GAMM</name>
<dbReference type="GO" id="GO:0003700">
    <property type="term" value="F:DNA-binding transcription factor activity"/>
    <property type="evidence" value="ECO:0007669"/>
    <property type="project" value="TreeGrafter"/>
</dbReference>
<proteinExistence type="predicted"/>
<dbReference type="SUPFAM" id="SSF47413">
    <property type="entry name" value="lambda repressor-like DNA-binding domains"/>
    <property type="match status" value="1"/>
</dbReference>
<organism evidence="4 6">
    <name type="scientific">Legionella quateirensis</name>
    <dbReference type="NCBI Taxonomy" id="45072"/>
    <lineage>
        <taxon>Bacteria</taxon>
        <taxon>Pseudomonadati</taxon>
        <taxon>Pseudomonadota</taxon>
        <taxon>Gammaproteobacteria</taxon>
        <taxon>Legionellales</taxon>
        <taxon>Legionellaceae</taxon>
        <taxon>Legionella</taxon>
    </lineage>
</organism>
<dbReference type="GO" id="GO:0003677">
    <property type="term" value="F:DNA binding"/>
    <property type="evidence" value="ECO:0007669"/>
    <property type="project" value="UniProtKB-KW"/>
</dbReference>
<dbReference type="SMART" id="SM00530">
    <property type="entry name" value="HTH_XRE"/>
    <property type="match status" value="1"/>
</dbReference>
<dbReference type="PANTHER" id="PTHR46797:SF24">
    <property type="entry name" value="DNA-BINDING PHAGE PROTEIN"/>
    <property type="match status" value="1"/>
</dbReference>
<feature type="domain" description="HTH cro/C1-type" evidence="2">
    <location>
        <begin position="14"/>
        <end position="68"/>
    </location>
</feature>
<accession>A0A378PB17</accession>
<dbReference type="AlphaFoldDB" id="A0A378PB17"/>
<dbReference type="Gene3D" id="1.10.260.40">
    <property type="entry name" value="lambda repressor-like DNA-binding domains"/>
    <property type="match status" value="1"/>
</dbReference>
<dbReference type="EMBL" id="LNYR01000003">
    <property type="protein sequence ID" value="KTD53885.1"/>
    <property type="molecule type" value="Genomic_DNA"/>
</dbReference>
<dbReference type="PANTHER" id="PTHR46797">
    <property type="entry name" value="HTH-TYPE TRANSCRIPTIONAL REGULATOR"/>
    <property type="match status" value="1"/>
</dbReference>
<protein>
    <submittedName>
        <fullName evidence="4">Regulatory protein munI (Modular protein)</fullName>
    </submittedName>
</protein>
<dbReference type="Proteomes" id="UP000054639">
    <property type="component" value="Unassembled WGS sequence"/>
</dbReference>
<dbReference type="CDD" id="cd00093">
    <property type="entry name" value="HTH_XRE"/>
    <property type="match status" value="1"/>
</dbReference>
<dbReference type="InterPro" id="IPR001387">
    <property type="entry name" value="Cro/C1-type_HTH"/>
</dbReference>
<dbReference type="Pfam" id="PF01381">
    <property type="entry name" value="HTH_3"/>
    <property type="match status" value="1"/>
</dbReference>
<dbReference type="InterPro" id="IPR050807">
    <property type="entry name" value="TransReg_Diox_bact_type"/>
</dbReference>
<dbReference type="InterPro" id="IPR010982">
    <property type="entry name" value="Lambda_DNA-bd_dom_sf"/>
</dbReference>
<evidence type="ECO:0000259" key="2">
    <source>
        <dbReference type="PROSITE" id="PS50943"/>
    </source>
</evidence>
<dbReference type="PROSITE" id="PS50943">
    <property type="entry name" value="HTH_CROC1"/>
    <property type="match status" value="1"/>
</dbReference>
<gene>
    <name evidence="3" type="ORF">Lqua_0324</name>
    <name evidence="4" type="ORF">NCTC12376_03530</name>
</gene>
<reference evidence="4 6" key="2">
    <citation type="submission" date="2018-06" db="EMBL/GenBank/DDBJ databases">
        <authorList>
            <consortium name="Pathogen Informatics"/>
            <person name="Doyle S."/>
        </authorList>
    </citation>
    <scope>NUCLEOTIDE SEQUENCE [LARGE SCALE GENOMIC DNA]</scope>
    <source>
        <strain evidence="4 6">NCTC12376</strain>
    </source>
</reference>
<reference evidence="3 5" key="1">
    <citation type="submission" date="2015-11" db="EMBL/GenBank/DDBJ databases">
        <title>Genomic analysis of 38 Legionella species identifies large and diverse effector repertoires.</title>
        <authorList>
            <person name="Burstein D."/>
            <person name="Amaro F."/>
            <person name="Zusman T."/>
            <person name="Lifshitz Z."/>
            <person name="Cohen O."/>
            <person name="Gilbert J.A."/>
            <person name="Pupko T."/>
            <person name="Shuman H.A."/>
            <person name="Segal G."/>
        </authorList>
    </citation>
    <scope>NUCLEOTIDE SEQUENCE [LARGE SCALE GENOMIC DNA]</scope>
    <source>
        <strain evidence="3 5">ATCC 49507</strain>
    </source>
</reference>
<evidence type="ECO:0000313" key="4">
    <source>
        <dbReference type="EMBL" id="STY83064.1"/>
    </source>
</evidence>
<evidence type="ECO:0000256" key="1">
    <source>
        <dbReference type="ARBA" id="ARBA00023125"/>
    </source>
</evidence>
<dbReference type="Proteomes" id="UP000254230">
    <property type="component" value="Unassembled WGS sequence"/>
</dbReference>
<dbReference type="GO" id="GO:0005829">
    <property type="term" value="C:cytosol"/>
    <property type="evidence" value="ECO:0007669"/>
    <property type="project" value="TreeGrafter"/>
</dbReference>
<evidence type="ECO:0000313" key="3">
    <source>
        <dbReference type="EMBL" id="KTD53885.1"/>
    </source>
</evidence>
<evidence type="ECO:0000313" key="5">
    <source>
        <dbReference type="Proteomes" id="UP000054639"/>
    </source>
</evidence>
<sequence>MNKQTDLILIGEQIRKIRKEKGFSQEGFANFIEMNRGYYGTVERGEANVTVLNLLRILKGLDVTPDELFPPATYSAKEKNWGVIYRILPFNSSLSFHLFFIRNMYGTSLTWDAVKGTQIVRLSSPWYSLSLPISPSYKRYLLLKPSLLLMECLPY</sequence>
<dbReference type="RefSeq" id="WP_238585508.1">
    <property type="nucleotide sequence ID" value="NZ_CAAAIL010000009.1"/>
</dbReference>
<keyword evidence="5" id="KW-1185">Reference proteome</keyword>
<keyword evidence="1" id="KW-0238">DNA-binding</keyword>
<dbReference type="EMBL" id="UGOW01000003">
    <property type="protein sequence ID" value="STY83064.1"/>
    <property type="molecule type" value="Genomic_DNA"/>
</dbReference>
<dbReference type="STRING" id="45072.Lqua_0324"/>